<dbReference type="OrthoDB" id="2415936at2759"/>
<gene>
    <name evidence="3" type="ORF">CTRG_00436</name>
</gene>
<dbReference type="SMART" id="SM00668">
    <property type="entry name" value="CTLH"/>
    <property type="match status" value="1"/>
</dbReference>
<feature type="region of interest" description="Disordered" evidence="1">
    <location>
        <begin position="327"/>
        <end position="358"/>
    </location>
</feature>
<dbReference type="SMART" id="SM00757">
    <property type="entry name" value="CRA"/>
    <property type="match status" value="1"/>
</dbReference>
<proteinExistence type="predicted"/>
<feature type="region of interest" description="Disordered" evidence="1">
    <location>
        <begin position="267"/>
        <end position="289"/>
    </location>
</feature>
<dbReference type="HOGENOM" id="CLU_050392_0_0_1"/>
<name>C5M2Z7_CANTT</name>
<dbReference type="PANTHER" id="PTHR12864">
    <property type="entry name" value="RAN BINDING PROTEIN 9-RELATED"/>
    <property type="match status" value="1"/>
</dbReference>
<dbReference type="InterPro" id="IPR013144">
    <property type="entry name" value="CRA_dom"/>
</dbReference>
<feature type="domain" description="CTLH" evidence="2">
    <location>
        <begin position="111"/>
        <end position="168"/>
    </location>
</feature>
<feature type="compositionally biased region" description="Acidic residues" evidence="1">
    <location>
        <begin position="347"/>
        <end position="358"/>
    </location>
</feature>
<dbReference type="VEuPathDB" id="FungiDB:CTRG_00436"/>
<dbReference type="InterPro" id="IPR006594">
    <property type="entry name" value="LisH"/>
</dbReference>
<feature type="compositionally biased region" description="Polar residues" evidence="1">
    <location>
        <begin position="35"/>
        <end position="46"/>
    </location>
</feature>
<dbReference type="STRING" id="294747.C5M2Z7"/>
<dbReference type="InterPro" id="IPR024964">
    <property type="entry name" value="CTLH/CRA"/>
</dbReference>
<dbReference type="GeneID" id="8298201"/>
<dbReference type="eggNOG" id="KOG2659">
    <property type="taxonomic scope" value="Eukaryota"/>
</dbReference>
<dbReference type="PROSITE" id="PS50897">
    <property type="entry name" value="CTLH"/>
    <property type="match status" value="1"/>
</dbReference>
<protein>
    <recommendedName>
        <fullName evidence="2">CTLH domain-containing protein</fullName>
    </recommendedName>
</protein>
<dbReference type="KEGG" id="ctp:CTRG_00436"/>
<evidence type="ECO:0000313" key="4">
    <source>
        <dbReference type="Proteomes" id="UP000002037"/>
    </source>
</evidence>
<dbReference type="Proteomes" id="UP000002037">
    <property type="component" value="Unassembled WGS sequence"/>
</dbReference>
<dbReference type="RefSeq" id="XP_002545655.1">
    <property type="nucleotide sequence ID" value="XM_002545609.1"/>
</dbReference>
<dbReference type="SMART" id="SM00667">
    <property type="entry name" value="LisH"/>
    <property type="match status" value="1"/>
</dbReference>
<dbReference type="InterPro" id="IPR006595">
    <property type="entry name" value="CTLH_C"/>
</dbReference>
<keyword evidence="4" id="KW-1185">Reference proteome</keyword>
<dbReference type="PROSITE" id="PS50896">
    <property type="entry name" value="LISH"/>
    <property type="match status" value="1"/>
</dbReference>
<organism evidence="3 4">
    <name type="scientific">Candida tropicalis (strain ATCC MYA-3404 / T1)</name>
    <name type="common">Yeast</name>
    <dbReference type="NCBI Taxonomy" id="294747"/>
    <lineage>
        <taxon>Eukaryota</taxon>
        <taxon>Fungi</taxon>
        <taxon>Dikarya</taxon>
        <taxon>Ascomycota</taxon>
        <taxon>Saccharomycotina</taxon>
        <taxon>Pichiomycetes</taxon>
        <taxon>Debaryomycetaceae</taxon>
        <taxon>Candida/Lodderomyces clade</taxon>
        <taxon>Candida</taxon>
    </lineage>
</organism>
<evidence type="ECO:0000313" key="3">
    <source>
        <dbReference type="EMBL" id="EER35697.1"/>
    </source>
</evidence>
<feature type="region of interest" description="Disordered" evidence="1">
    <location>
        <begin position="35"/>
        <end position="55"/>
    </location>
</feature>
<reference evidence="3 4" key="1">
    <citation type="journal article" date="2009" name="Nature">
        <title>Evolution of pathogenicity and sexual reproduction in eight Candida genomes.</title>
        <authorList>
            <person name="Butler G."/>
            <person name="Rasmussen M.D."/>
            <person name="Lin M.F."/>
            <person name="Santos M.A."/>
            <person name="Sakthikumar S."/>
            <person name="Munro C.A."/>
            <person name="Rheinbay E."/>
            <person name="Grabherr M."/>
            <person name="Forche A."/>
            <person name="Reedy J.L."/>
            <person name="Agrafioti I."/>
            <person name="Arnaud M.B."/>
            <person name="Bates S."/>
            <person name="Brown A.J."/>
            <person name="Brunke S."/>
            <person name="Costanzo M.C."/>
            <person name="Fitzpatrick D.A."/>
            <person name="de Groot P.W."/>
            <person name="Harris D."/>
            <person name="Hoyer L.L."/>
            <person name="Hube B."/>
            <person name="Klis F.M."/>
            <person name="Kodira C."/>
            <person name="Lennard N."/>
            <person name="Logue M.E."/>
            <person name="Martin R."/>
            <person name="Neiman A.M."/>
            <person name="Nikolaou E."/>
            <person name="Quail M.A."/>
            <person name="Quinn J."/>
            <person name="Santos M.C."/>
            <person name="Schmitzberger F.F."/>
            <person name="Sherlock G."/>
            <person name="Shah P."/>
            <person name="Silverstein K.A."/>
            <person name="Skrzypek M.S."/>
            <person name="Soll D."/>
            <person name="Staggs R."/>
            <person name="Stansfield I."/>
            <person name="Stumpf M.P."/>
            <person name="Sudbery P.E."/>
            <person name="Srikantha T."/>
            <person name="Zeng Q."/>
            <person name="Berman J."/>
            <person name="Berriman M."/>
            <person name="Heitman J."/>
            <person name="Gow N.A."/>
            <person name="Lorenz M.C."/>
            <person name="Birren B.W."/>
            <person name="Kellis M."/>
            <person name="Cuomo C.A."/>
        </authorList>
    </citation>
    <scope>NUCLEOTIDE SEQUENCE [LARGE SCALE GENOMIC DNA]</scope>
    <source>
        <strain evidence="4">ATCC MYA-3404 / T1</strain>
    </source>
</reference>
<dbReference type="InterPro" id="IPR050618">
    <property type="entry name" value="Ubq-SigPath_Reg"/>
</dbReference>
<evidence type="ECO:0000256" key="1">
    <source>
        <dbReference type="SAM" id="MobiDB-lite"/>
    </source>
</evidence>
<dbReference type="Pfam" id="PF10607">
    <property type="entry name" value="CTLH"/>
    <property type="match status" value="1"/>
</dbReference>
<dbReference type="Pfam" id="PF08513">
    <property type="entry name" value="LisH"/>
    <property type="match status" value="1"/>
</dbReference>
<dbReference type="EMBL" id="GG692395">
    <property type="protein sequence ID" value="EER35697.1"/>
    <property type="molecule type" value="Genomic_DNA"/>
</dbReference>
<accession>C5M2Z7</accession>
<evidence type="ECO:0000259" key="2">
    <source>
        <dbReference type="PROSITE" id="PS50897"/>
    </source>
</evidence>
<sequence length="446" mass="51494">MSSSNEKVNRLILDYFIHEGYKQAAIEFNKELNATPENNEHSTGNSTKHDPTASIPTNQFMTNIDQTNNEREFSDMVVHYYNDNKTVANDLDGVSRVHDNKDITSAMSYSSILQRQEIKTLILNGEITEAIKKISQYYPMILDLNNLLHFKLLRLNLVEMIRNHKFNNVVDQSEKDFLATILQFVRENLINKVSNSFKLLKELEITMSLLCFRFDPNIKNLEDQADLPEELKKIFSLSLRSQCYRLVNRAILNIHSNSENNDVLFESRKKESGSATKNNLADNVLEGDDELNQRKMTTTYHGPKFAEFDLSSLDEYKSKYYRSRSDSIDQTGLIDPQQKQPQHGNQEEDDDLLDDDSDDDIDVDTIEYTINSTNNLLFKPDKEDNSNKDNAFVVRDNEDDVTKLTDLSLGSRLEKLIKLWVLTEQRMVDLNIIPSKNFKNILHSNG</sequence>
<dbReference type="AlphaFoldDB" id="C5M2Z7"/>